<dbReference type="PANTHER" id="PTHR11225:SF4">
    <property type="entry name" value="NUCLEAR PORE COMPLEX PROTEIN NUP93"/>
    <property type="match status" value="1"/>
</dbReference>
<feature type="region of interest" description="Disordered" evidence="4">
    <location>
        <begin position="137"/>
        <end position="159"/>
    </location>
</feature>
<dbReference type="Pfam" id="PF04097">
    <property type="entry name" value="Nic96"/>
    <property type="match status" value="1"/>
</dbReference>
<keyword evidence="3" id="KW-0539">Nucleus</keyword>
<reference evidence="5 6" key="1">
    <citation type="journal article" date="2012" name="Genome Biol.">
        <title>Genome and low-iron response of an oceanic diatom adapted to chronic iron limitation.</title>
        <authorList>
            <person name="Lommer M."/>
            <person name="Specht M."/>
            <person name="Roy A.S."/>
            <person name="Kraemer L."/>
            <person name="Andreson R."/>
            <person name="Gutowska M.A."/>
            <person name="Wolf J."/>
            <person name="Bergner S.V."/>
            <person name="Schilhabel M.B."/>
            <person name="Klostermeier U.C."/>
            <person name="Beiko R.G."/>
            <person name="Rosenstiel P."/>
            <person name="Hippler M."/>
            <person name="Laroche J."/>
        </authorList>
    </citation>
    <scope>NUCLEOTIDE SEQUENCE [LARGE SCALE GENOMIC DNA]</scope>
    <source>
        <strain evidence="5 6">CCMP1005</strain>
    </source>
</reference>
<dbReference type="InterPro" id="IPR007231">
    <property type="entry name" value="Nucleoporin_int_Nup93/Nic96"/>
</dbReference>
<feature type="region of interest" description="Disordered" evidence="4">
    <location>
        <begin position="1"/>
        <end position="85"/>
    </location>
</feature>
<keyword evidence="6" id="KW-1185">Reference proteome</keyword>
<evidence type="ECO:0000256" key="4">
    <source>
        <dbReference type="SAM" id="MobiDB-lite"/>
    </source>
</evidence>
<evidence type="ECO:0000313" key="5">
    <source>
        <dbReference type="EMBL" id="EJK69819.1"/>
    </source>
</evidence>
<dbReference type="EMBL" id="AGNL01009513">
    <property type="protein sequence ID" value="EJK69819.1"/>
    <property type="molecule type" value="Genomic_DNA"/>
</dbReference>
<feature type="compositionally biased region" description="Low complexity" evidence="4">
    <location>
        <begin position="38"/>
        <end position="53"/>
    </location>
</feature>
<dbReference type="Proteomes" id="UP000266841">
    <property type="component" value="Unassembled WGS sequence"/>
</dbReference>
<protein>
    <recommendedName>
        <fullName evidence="7">Nuclear pore protein</fullName>
    </recommendedName>
</protein>
<evidence type="ECO:0000256" key="2">
    <source>
        <dbReference type="ARBA" id="ARBA00010186"/>
    </source>
</evidence>
<dbReference type="OrthoDB" id="42966at2759"/>
<dbReference type="OMA" id="STANMAV"/>
<gene>
    <name evidence="5" type="ORF">THAOC_08885</name>
</gene>
<dbReference type="AlphaFoldDB" id="K0SXX5"/>
<comment type="similarity">
    <text evidence="2">Belongs to the nucleoporin interacting component (NIC) family.</text>
</comment>
<feature type="compositionally biased region" description="Polar residues" evidence="4">
    <location>
        <begin position="137"/>
        <end position="150"/>
    </location>
</feature>
<accession>K0SXX5</accession>
<evidence type="ECO:0000256" key="3">
    <source>
        <dbReference type="ARBA" id="ARBA00023242"/>
    </source>
</evidence>
<dbReference type="GO" id="GO:0006606">
    <property type="term" value="P:protein import into nucleus"/>
    <property type="evidence" value="ECO:0007669"/>
    <property type="project" value="TreeGrafter"/>
</dbReference>
<dbReference type="PANTHER" id="PTHR11225">
    <property type="entry name" value="NUCLEAR PORE COMPLEX PROTEIN NUP93 NUCLEOPORIN NUP93 DEAD EYE PROTEIN"/>
    <property type="match status" value="1"/>
</dbReference>
<evidence type="ECO:0000313" key="6">
    <source>
        <dbReference type="Proteomes" id="UP000266841"/>
    </source>
</evidence>
<organism evidence="5 6">
    <name type="scientific">Thalassiosira oceanica</name>
    <name type="common">Marine diatom</name>
    <dbReference type="NCBI Taxonomy" id="159749"/>
    <lineage>
        <taxon>Eukaryota</taxon>
        <taxon>Sar</taxon>
        <taxon>Stramenopiles</taxon>
        <taxon>Ochrophyta</taxon>
        <taxon>Bacillariophyta</taxon>
        <taxon>Coscinodiscophyceae</taxon>
        <taxon>Thalassiosirophycidae</taxon>
        <taxon>Thalassiosirales</taxon>
        <taxon>Thalassiosiraceae</taxon>
        <taxon>Thalassiosira</taxon>
    </lineage>
</organism>
<comment type="caution">
    <text evidence="5">The sequence shown here is derived from an EMBL/GenBank/DDBJ whole genome shotgun (WGS) entry which is preliminary data.</text>
</comment>
<name>K0SXX5_THAOC</name>
<proteinExistence type="inferred from homology"/>
<sequence>MVSTHNWRAAAASPSQHSTGFGTGRNDGFIGSGGRGGATTATTGGPAAVGTGTPFIGSASKLTAKSNRQSRDSAEASNSSTTASGALGEKSLLELSVASNFKTSTTTTFESEASAHRMLAREGYGYDSARLGQSTREFEMRTSQSGSHATSGGRMEEEKKDELVPINNDGGFDQATYQALTNLQGTSIKQILNSHHEHCVNLALRQSRQWIDNQSAKRLEANMTKDWEAERRRILSQGVLGSRFLLGARDDASKASGGLLQLENGVAASVPLLEGDIAENRTNVKRIVPAPQLLPENAGALIRSQLIAMDSYLMNTADAGPLSLMTALQTRLKEDNAQIEASGISPASLGGYTNAFLMLGSIVNCSNSLGVDSAADDYKNTAAGVMGACHFFATQYVSHVKDNVRDAQLSGRGVVGANSSPSPMMNGLAGDICAYTSMMAGRDVTNGIGGVWPRLYYCEYSPRQRANEPIEDLSLVDQAVSDLVDQLSQLQNDQLSLFADSTNGGTRPAKQLDSSLLTPSVAMLQVRRQVGDLYERTKANISDDANNESFIYYRAACLAMLSGNESISEAPVLESAGLVKTVEDYMFGSLWHSLHLVDASPSLMGSNVFKPVADAVARLTSLVKEWGPGYFEEEDMSDNMSASAAVTAVSGSNANQPRIPSSGGWGYALPLLATQQYSTALAYLADAGGGLGLLQAAHVGAAMYAAGMGITDGQDGQRSRPQLILPMLLASYSASLQSADAGAALKYLVLLKGETSFLDDQVQRLLHETRQFELLAGKIDPHGTRSQGALDAFFPRSQVSSLLVSTANMAVRVGKPADAAELLVLSGRFSALFTLMNRELATYLNASSPEDESKRQFWFNAAQKFHAMHLTEGRSYVQTSLSNEGQMELGNTFQLLMNLIVFVDRCRQGNLEDWKNALVLIDGLDLLPRTDGDMTVKVNAFHSLDTCVRQVFHHVVLSTMETLCHLYRALRNGGETATVDQTLHDYRTRARLLVTFSRLLNLPGVGDGDTLLRISQLEKNMM</sequence>
<feature type="compositionally biased region" description="Gly residues" evidence="4">
    <location>
        <begin position="21"/>
        <end position="37"/>
    </location>
</feature>
<comment type="subcellular location">
    <subcellularLocation>
        <location evidence="1">Nucleus envelope</location>
    </subcellularLocation>
</comment>
<evidence type="ECO:0000256" key="1">
    <source>
        <dbReference type="ARBA" id="ARBA00004259"/>
    </source>
</evidence>
<dbReference type="GO" id="GO:0017056">
    <property type="term" value="F:structural constituent of nuclear pore"/>
    <property type="evidence" value="ECO:0007669"/>
    <property type="project" value="InterPro"/>
</dbReference>
<dbReference type="GO" id="GO:0016973">
    <property type="term" value="P:poly(A)+ mRNA export from nucleus"/>
    <property type="evidence" value="ECO:0007669"/>
    <property type="project" value="TreeGrafter"/>
</dbReference>
<dbReference type="eggNOG" id="KOG2168">
    <property type="taxonomic scope" value="Eukaryota"/>
</dbReference>
<feature type="compositionally biased region" description="Low complexity" evidence="4">
    <location>
        <begin position="75"/>
        <end position="85"/>
    </location>
</feature>
<evidence type="ECO:0008006" key="7">
    <source>
        <dbReference type="Google" id="ProtNLM"/>
    </source>
</evidence>
<dbReference type="GO" id="GO:0005643">
    <property type="term" value="C:nuclear pore"/>
    <property type="evidence" value="ECO:0007669"/>
    <property type="project" value="InterPro"/>
</dbReference>